<feature type="chain" id="PRO_5045260246" description="Spore-associated protein A" evidence="1">
    <location>
        <begin position="29"/>
        <end position="148"/>
    </location>
</feature>
<evidence type="ECO:0000313" key="2">
    <source>
        <dbReference type="EMBL" id="MFC5895850.1"/>
    </source>
</evidence>
<feature type="signal peptide" evidence="1">
    <location>
        <begin position="1"/>
        <end position="28"/>
    </location>
</feature>
<dbReference type="RefSeq" id="WP_345078262.1">
    <property type="nucleotide sequence ID" value="NZ_BAAAWG010000002.1"/>
</dbReference>
<proteinExistence type="predicted"/>
<dbReference type="EMBL" id="JBHSPW010000012">
    <property type="protein sequence ID" value="MFC5895850.1"/>
    <property type="molecule type" value="Genomic_DNA"/>
</dbReference>
<sequence>MRRYTFKRAASMLGAGAMLAGVVGLASASSAVAGGNGECSEQNWDAPAYACVQWEADGSLSAHGFTDYSDNSCTVNVVLKDMTTNTTWTRSEGCGSGQPDTEGRGSGFFHAGPSLGTPTKGHVYRGEVQVSWDGGAHYDTTVSPSITY</sequence>
<gene>
    <name evidence="2" type="ORF">ACFP3M_23935</name>
</gene>
<evidence type="ECO:0000256" key="1">
    <source>
        <dbReference type="SAM" id="SignalP"/>
    </source>
</evidence>
<evidence type="ECO:0000313" key="3">
    <source>
        <dbReference type="Proteomes" id="UP001596241"/>
    </source>
</evidence>
<protein>
    <recommendedName>
        <fullName evidence="4">Spore-associated protein A</fullName>
    </recommendedName>
</protein>
<dbReference type="Proteomes" id="UP001596241">
    <property type="component" value="Unassembled WGS sequence"/>
</dbReference>
<name>A0ABW1FPF4_9ACTN</name>
<keyword evidence="3" id="KW-1185">Reference proteome</keyword>
<reference evidence="3" key="1">
    <citation type="journal article" date="2019" name="Int. J. Syst. Evol. Microbiol.">
        <title>The Global Catalogue of Microorganisms (GCM) 10K type strain sequencing project: providing services to taxonomists for standard genome sequencing and annotation.</title>
        <authorList>
            <consortium name="The Broad Institute Genomics Platform"/>
            <consortium name="The Broad Institute Genome Sequencing Center for Infectious Disease"/>
            <person name="Wu L."/>
            <person name="Ma J."/>
        </authorList>
    </citation>
    <scope>NUCLEOTIDE SEQUENCE [LARGE SCALE GENOMIC DNA]</scope>
    <source>
        <strain evidence="3">CGMCC 1.15809</strain>
    </source>
</reference>
<organism evidence="2 3">
    <name type="scientific">Streptomyces ramulosus</name>
    <dbReference type="NCBI Taxonomy" id="47762"/>
    <lineage>
        <taxon>Bacteria</taxon>
        <taxon>Bacillati</taxon>
        <taxon>Actinomycetota</taxon>
        <taxon>Actinomycetes</taxon>
        <taxon>Kitasatosporales</taxon>
        <taxon>Streptomycetaceae</taxon>
        <taxon>Streptomyces</taxon>
    </lineage>
</organism>
<accession>A0ABW1FPF4</accession>
<comment type="caution">
    <text evidence="2">The sequence shown here is derived from an EMBL/GenBank/DDBJ whole genome shotgun (WGS) entry which is preliminary data.</text>
</comment>
<evidence type="ECO:0008006" key="4">
    <source>
        <dbReference type="Google" id="ProtNLM"/>
    </source>
</evidence>
<keyword evidence="1" id="KW-0732">Signal</keyword>